<dbReference type="InterPro" id="IPR036390">
    <property type="entry name" value="WH_DNA-bd_sf"/>
</dbReference>
<dbReference type="SUPFAM" id="SSF46785">
    <property type="entry name" value="Winged helix' DNA-binding domain"/>
    <property type="match status" value="2"/>
</dbReference>
<dbReference type="Pfam" id="PF04079">
    <property type="entry name" value="SMC_ScpB"/>
    <property type="match status" value="1"/>
</dbReference>
<evidence type="ECO:0000256" key="1">
    <source>
        <dbReference type="ARBA" id="ARBA00022490"/>
    </source>
</evidence>
<feature type="region of interest" description="Disordered" evidence="5">
    <location>
        <begin position="235"/>
        <end position="257"/>
    </location>
</feature>
<dbReference type="NCBIfam" id="TIGR00281">
    <property type="entry name" value="SMC-Scp complex subunit ScpB"/>
    <property type="match status" value="1"/>
</dbReference>
<dbReference type="InterPro" id="IPR036388">
    <property type="entry name" value="WH-like_DNA-bd_sf"/>
</dbReference>
<dbReference type="GO" id="GO:0051304">
    <property type="term" value="P:chromosome separation"/>
    <property type="evidence" value="ECO:0007669"/>
    <property type="project" value="InterPro"/>
</dbReference>
<dbReference type="PANTHER" id="PTHR34298">
    <property type="entry name" value="SEGREGATION AND CONDENSATION PROTEIN B"/>
    <property type="match status" value="1"/>
</dbReference>
<keyword evidence="1" id="KW-0963">Cytoplasm</keyword>
<keyword evidence="4" id="KW-0131">Cell cycle</keyword>
<feature type="compositionally biased region" description="Polar residues" evidence="5">
    <location>
        <begin position="235"/>
        <end position="249"/>
    </location>
</feature>
<dbReference type="InterPro" id="IPR005234">
    <property type="entry name" value="ScpB_csome_segregation"/>
</dbReference>
<keyword evidence="3" id="KW-0159">Chromosome partition</keyword>
<dbReference type="Gene3D" id="1.10.10.10">
    <property type="entry name" value="Winged helix-like DNA-binding domain superfamily/Winged helix DNA-binding domain"/>
    <property type="match status" value="2"/>
</dbReference>
<sequence length="257" mass="29414">MDLINIKNIIEVALLSAGKPLSMDDLNNILEDEQVSGKSELKKIIDELKIEYDAKGLEIKEVATGFRIQLKSDMTKYLSKLWEIKSPRYSRALFETLALIAYRQPITRGEIEEVRGVSVSTNIIRTLAERNWIRVVGHRDVPGRPEMFATTKEFLDYFGLKKLDQLPPLKDLSDWESLRVQLDLPEVDEIIFSDEPPDSIEMKYKTENHNEEIDPQEIAHAELIADSNMEDIIPSQAQDEQSNVESLITNPEDKDTS</sequence>
<evidence type="ECO:0000313" key="6">
    <source>
        <dbReference type="EMBL" id="SUZ53117.1"/>
    </source>
</evidence>
<dbReference type="AlphaFoldDB" id="A0A381NF25"/>
<reference evidence="6" key="1">
    <citation type="submission" date="2018-05" db="EMBL/GenBank/DDBJ databases">
        <authorList>
            <person name="Lanie J.A."/>
            <person name="Ng W.-L."/>
            <person name="Kazmierczak K.M."/>
            <person name="Andrzejewski T.M."/>
            <person name="Davidsen T.M."/>
            <person name="Wayne K.J."/>
            <person name="Tettelin H."/>
            <person name="Glass J.I."/>
            <person name="Rusch D."/>
            <person name="Podicherti R."/>
            <person name="Tsui H.-C.T."/>
            <person name="Winkler M.E."/>
        </authorList>
    </citation>
    <scope>NUCLEOTIDE SEQUENCE</scope>
</reference>
<dbReference type="EMBL" id="UINC01000315">
    <property type="protein sequence ID" value="SUZ53117.1"/>
    <property type="molecule type" value="Genomic_DNA"/>
</dbReference>
<evidence type="ECO:0008006" key="7">
    <source>
        <dbReference type="Google" id="ProtNLM"/>
    </source>
</evidence>
<keyword evidence="2" id="KW-0132">Cell division</keyword>
<accession>A0A381NF25</accession>
<dbReference type="PANTHER" id="PTHR34298:SF2">
    <property type="entry name" value="SEGREGATION AND CONDENSATION PROTEIN B"/>
    <property type="match status" value="1"/>
</dbReference>
<evidence type="ECO:0000256" key="3">
    <source>
        <dbReference type="ARBA" id="ARBA00022829"/>
    </source>
</evidence>
<proteinExistence type="predicted"/>
<name>A0A381NF25_9ZZZZ</name>
<evidence type="ECO:0000256" key="2">
    <source>
        <dbReference type="ARBA" id="ARBA00022618"/>
    </source>
</evidence>
<protein>
    <recommendedName>
        <fullName evidence="7">Segregation and condensation protein B</fullName>
    </recommendedName>
</protein>
<dbReference type="GO" id="GO:0051301">
    <property type="term" value="P:cell division"/>
    <property type="evidence" value="ECO:0007669"/>
    <property type="project" value="UniProtKB-KW"/>
</dbReference>
<gene>
    <name evidence="6" type="ORF">METZ01_LOCUS5971</name>
</gene>
<organism evidence="6">
    <name type="scientific">marine metagenome</name>
    <dbReference type="NCBI Taxonomy" id="408172"/>
    <lineage>
        <taxon>unclassified sequences</taxon>
        <taxon>metagenomes</taxon>
        <taxon>ecological metagenomes</taxon>
    </lineage>
</organism>
<evidence type="ECO:0000256" key="4">
    <source>
        <dbReference type="ARBA" id="ARBA00023306"/>
    </source>
</evidence>
<evidence type="ECO:0000256" key="5">
    <source>
        <dbReference type="SAM" id="MobiDB-lite"/>
    </source>
</evidence>